<reference evidence="1 2" key="2">
    <citation type="submission" date="2007-09" db="EMBL/GenBank/DDBJ databases">
        <title>Draft genome sequence of Clostridium bolteae (ATCC BAA-613).</title>
        <authorList>
            <person name="Sudarsanam P."/>
            <person name="Ley R."/>
            <person name="Guruge J."/>
            <person name="Turnbaugh P.J."/>
            <person name="Mahowald M."/>
            <person name="Liep D."/>
            <person name="Gordon J."/>
        </authorList>
    </citation>
    <scope>NUCLEOTIDE SEQUENCE [LARGE SCALE GENOMIC DNA]</scope>
    <source>
        <strain evidence="2">ATCC BAA-613 / DSM 15670 / CCUG 46953 / JCM 12243 / WAL 16351</strain>
    </source>
</reference>
<comment type="caution">
    <text evidence="1">The sequence shown here is derived from an EMBL/GenBank/DDBJ whole genome shotgun (WGS) entry which is preliminary data.</text>
</comment>
<accession>A8S3E4</accession>
<name>A8S3E4_ENTBW</name>
<sequence>MVYAGYVRNDAGPDCFVSKRRAIPLFKGQLNNQA</sequence>
<dbReference type="AlphaFoldDB" id="A8S3E4"/>
<evidence type="ECO:0000313" key="1">
    <source>
        <dbReference type="EMBL" id="EDP12955.1"/>
    </source>
</evidence>
<gene>
    <name evidence="1" type="ORF">CLOBOL_06587</name>
</gene>
<evidence type="ECO:0000313" key="2">
    <source>
        <dbReference type="Proteomes" id="UP000005396"/>
    </source>
</evidence>
<proteinExistence type="predicted"/>
<dbReference type="EMBL" id="ABCC02000057">
    <property type="protein sequence ID" value="EDP12955.1"/>
    <property type="molecule type" value="Genomic_DNA"/>
</dbReference>
<reference evidence="1 2" key="1">
    <citation type="submission" date="2007-08" db="EMBL/GenBank/DDBJ databases">
        <authorList>
            <person name="Fulton L."/>
            <person name="Clifton S."/>
            <person name="Fulton B."/>
            <person name="Xu J."/>
            <person name="Minx P."/>
            <person name="Pepin K.H."/>
            <person name="Johnson M."/>
            <person name="Thiruvilangam P."/>
            <person name="Bhonagiri V."/>
            <person name="Nash W.E."/>
            <person name="Mardis E.R."/>
            <person name="Wilson R.K."/>
        </authorList>
    </citation>
    <scope>NUCLEOTIDE SEQUENCE [LARGE SCALE GENOMIC DNA]</scope>
    <source>
        <strain evidence="2">ATCC BAA-613 / DSM 15670 / CCUG 46953 / JCM 12243 / WAL 16351</strain>
    </source>
</reference>
<dbReference type="PaxDb" id="411902-CLOBOL_06587"/>
<organism evidence="1 2">
    <name type="scientific">Enterocloster bolteae (strain ATCC BAA-613 / DSM 15670 / CCUG 46953 / JCM 12243 / WAL 16351)</name>
    <name type="common">Clostridium bolteae</name>
    <dbReference type="NCBI Taxonomy" id="411902"/>
    <lineage>
        <taxon>Bacteria</taxon>
        <taxon>Bacillati</taxon>
        <taxon>Bacillota</taxon>
        <taxon>Clostridia</taxon>
        <taxon>Lachnospirales</taxon>
        <taxon>Lachnospiraceae</taxon>
        <taxon>Enterocloster</taxon>
    </lineage>
</organism>
<dbReference type="Proteomes" id="UP000005396">
    <property type="component" value="Unassembled WGS sequence"/>
</dbReference>
<protein>
    <submittedName>
        <fullName evidence="1">Uncharacterized protein</fullName>
    </submittedName>
</protein>
<dbReference type="HOGENOM" id="CLU_3372988_0_0_9"/>